<dbReference type="Proteomes" id="UP001303046">
    <property type="component" value="Unassembled WGS sequence"/>
</dbReference>
<accession>A0ABR1EP09</accession>
<evidence type="ECO:0000256" key="1">
    <source>
        <dbReference type="SAM" id="MobiDB-lite"/>
    </source>
</evidence>
<feature type="region of interest" description="Disordered" evidence="1">
    <location>
        <begin position="1"/>
        <end position="25"/>
    </location>
</feature>
<feature type="compositionally biased region" description="Polar residues" evidence="1">
    <location>
        <begin position="1"/>
        <end position="12"/>
    </location>
</feature>
<evidence type="ECO:0000313" key="2">
    <source>
        <dbReference type="EMBL" id="KAK6764145.1"/>
    </source>
</evidence>
<comment type="caution">
    <text evidence="2">The sequence shown here is derived from an EMBL/GenBank/DDBJ whole genome shotgun (WGS) entry which is preliminary data.</text>
</comment>
<proteinExistence type="predicted"/>
<reference evidence="2 3" key="1">
    <citation type="submission" date="2023-08" db="EMBL/GenBank/DDBJ databases">
        <title>A Necator americanus chromosomal reference genome.</title>
        <authorList>
            <person name="Ilik V."/>
            <person name="Petrzelkova K.J."/>
            <person name="Pardy F."/>
            <person name="Fuh T."/>
            <person name="Niatou-Singa F.S."/>
            <person name="Gouil Q."/>
            <person name="Baker L."/>
            <person name="Ritchie M.E."/>
            <person name="Jex A.R."/>
            <person name="Gazzola D."/>
            <person name="Li H."/>
            <person name="Toshio Fujiwara R."/>
            <person name="Zhan B."/>
            <person name="Aroian R.V."/>
            <person name="Pafco B."/>
            <person name="Schwarz E.M."/>
        </authorList>
    </citation>
    <scope>NUCLEOTIDE SEQUENCE [LARGE SCALE GENOMIC DNA]</scope>
    <source>
        <strain evidence="2 3">Aroian</strain>
        <tissue evidence="2">Whole animal</tissue>
    </source>
</reference>
<sequence length="101" mass="10937">MSTIPGSNLQNSTDDKAEPVLPLPKNGTRGRMWSEVWTLWSWPQFPALLLQKTAAAHEAAVQEVTTLSTPTVNAVIVINKPQAVINAPTPSRTLKTPSAIH</sequence>
<name>A0ABR1EP09_NECAM</name>
<dbReference type="EMBL" id="JAVFWL010000006">
    <property type="protein sequence ID" value="KAK6764145.1"/>
    <property type="molecule type" value="Genomic_DNA"/>
</dbReference>
<keyword evidence="3" id="KW-1185">Reference proteome</keyword>
<organism evidence="2 3">
    <name type="scientific">Necator americanus</name>
    <name type="common">Human hookworm</name>
    <dbReference type="NCBI Taxonomy" id="51031"/>
    <lineage>
        <taxon>Eukaryota</taxon>
        <taxon>Metazoa</taxon>
        <taxon>Ecdysozoa</taxon>
        <taxon>Nematoda</taxon>
        <taxon>Chromadorea</taxon>
        <taxon>Rhabditida</taxon>
        <taxon>Rhabditina</taxon>
        <taxon>Rhabditomorpha</taxon>
        <taxon>Strongyloidea</taxon>
        <taxon>Ancylostomatidae</taxon>
        <taxon>Bunostominae</taxon>
        <taxon>Necator</taxon>
    </lineage>
</organism>
<protein>
    <submittedName>
        <fullName evidence="2">Uncharacterized protein</fullName>
    </submittedName>
</protein>
<evidence type="ECO:0000313" key="3">
    <source>
        <dbReference type="Proteomes" id="UP001303046"/>
    </source>
</evidence>
<gene>
    <name evidence="2" type="primary">Necator_chrX.g24628</name>
    <name evidence="2" type="ORF">RB195_024463</name>
</gene>